<feature type="compositionally biased region" description="Acidic residues" evidence="1">
    <location>
        <begin position="21"/>
        <end position="33"/>
    </location>
</feature>
<dbReference type="InterPro" id="IPR036249">
    <property type="entry name" value="Thioredoxin-like_sf"/>
</dbReference>
<name>A0A8A2VJH3_9EURY</name>
<dbReference type="Gene3D" id="3.40.30.10">
    <property type="entry name" value="Glutaredoxin"/>
    <property type="match status" value="1"/>
</dbReference>
<reference evidence="3 4" key="1">
    <citation type="submission" date="2021-03" db="EMBL/GenBank/DDBJ databases">
        <title>Haloterrigena longa sp. nov. and Haloterrigena limicola sp. nov., extremely halophilic archaea isolated from a salt lake.</title>
        <authorList>
            <person name="Henglin C."/>
        </authorList>
    </citation>
    <scope>NUCLEOTIDE SEQUENCE [LARGE SCALE GENOMIC DNA]</scope>
    <source>
        <strain evidence="3 4">KZCA68</strain>
    </source>
</reference>
<evidence type="ECO:0000313" key="4">
    <source>
        <dbReference type="Proteomes" id="UP000663203"/>
    </source>
</evidence>
<dbReference type="InterPro" id="IPR013740">
    <property type="entry name" value="Redoxin"/>
</dbReference>
<dbReference type="GeneID" id="63186809"/>
<feature type="region of interest" description="Disordered" evidence="1">
    <location>
        <begin position="168"/>
        <end position="218"/>
    </location>
</feature>
<dbReference type="PROSITE" id="PS51257">
    <property type="entry name" value="PROKAR_LIPOPROTEIN"/>
    <property type="match status" value="1"/>
</dbReference>
<evidence type="ECO:0000259" key="2">
    <source>
        <dbReference type="Pfam" id="PF08534"/>
    </source>
</evidence>
<dbReference type="GO" id="GO:0016491">
    <property type="term" value="F:oxidoreductase activity"/>
    <property type="evidence" value="ECO:0007669"/>
    <property type="project" value="InterPro"/>
</dbReference>
<dbReference type="KEGG" id="hakz:J0X25_05850"/>
<dbReference type="RefSeq" id="WP_207290201.1">
    <property type="nucleotide sequence ID" value="NZ_CP071462.1"/>
</dbReference>
<dbReference type="SUPFAM" id="SSF52833">
    <property type="entry name" value="Thioredoxin-like"/>
    <property type="match status" value="1"/>
</dbReference>
<dbReference type="AlphaFoldDB" id="A0A8A2VJH3"/>
<proteinExistence type="predicted"/>
<feature type="compositionally biased region" description="Polar residues" evidence="1">
    <location>
        <begin position="195"/>
        <end position="207"/>
    </location>
</feature>
<dbReference type="EMBL" id="CP071462">
    <property type="protein sequence ID" value="QSX00483.1"/>
    <property type="molecule type" value="Genomic_DNA"/>
</dbReference>
<evidence type="ECO:0000313" key="3">
    <source>
        <dbReference type="EMBL" id="QSX00483.1"/>
    </source>
</evidence>
<sequence>MKRRALIAGTAVLAAGAGCLNDDEPNDDDDAESDQSGPPFEVTTVDAPGSEAGTVSVPTDGQVQLINFIRTTCPTSRGMLSYVGEARDRLADAHDVGPDEEVLVMTVVNGSAGPQPSPSELTDFWIEQDGHWTVGIDEPGALFDHYDVTGTPTTVAVDDTGEVHWRDRGGTTAGNMVEGVERALEESDDDAGESTAGNESASASGNETEAVAAAANER</sequence>
<feature type="domain" description="Redoxin" evidence="2">
    <location>
        <begin position="37"/>
        <end position="184"/>
    </location>
</feature>
<dbReference type="Proteomes" id="UP000663203">
    <property type="component" value="Chromosome"/>
</dbReference>
<dbReference type="Pfam" id="PF08534">
    <property type="entry name" value="Redoxin"/>
    <property type="match status" value="1"/>
</dbReference>
<feature type="region of interest" description="Disordered" evidence="1">
    <location>
        <begin position="17"/>
        <end position="57"/>
    </location>
</feature>
<protein>
    <submittedName>
        <fullName evidence="3">Redoxin family protein</fullName>
    </submittedName>
</protein>
<keyword evidence="4" id="KW-1185">Reference proteome</keyword>
<accession>A0A8A2VJH3</accession>
<organism evidence="3 4">
    <name type="scientific">Haloterrigena alkaliphila</name>
    <dbReference type="NCBI Taxonomy" id="2816475"/>
    <lineage>
        <taxon>Archaea</taxon>
        <taxon>Methanobacteriati</taxon>
        <taxon>Methanobacteriota</taxon>
        <taxon>Stenosarchaea group</taxon>
        <taxon>Halobacteria</taxon>
        <taxon>Halobacteriales</taxon>
        <taxon>Natrialbaceae</taxon>
        <taxon>Haloterrigena</taxon>
    </lineage>
</organism>
<gene>
    <name evidence="3" type="ORF">J0X25_05850</name>
</gene>
<evidence type="ECO:0000256" key="1">
    <source>
        <dbReference type="SAM" id="MobiDB-lite"/>
    </source>
</evidence>